<protein>
    <submittedName>
        <fullName evidence="2">Uncharacterized protein</fullName>
    </submittedName>
</protein>
<dbReference type="EMBL" id="JABFAI010000410">
    <property type="protein sequence ID" value="KAF4944723.1"/>
    <property type="molecule type" value="Genomic_DNA"/>
</dbReference>
<organism evidence="2 3">
    <name type="scientific">Fusarium gaditjirri</name>
    <dbReference type="NCBI Taxonomy" id="282569"/>
    <lineage>
        <taxon>Eukaryota</taxon>
        <taxon>Fungi</taxon>
        <taxon>Dikarya</taxon>
        <taxon>Ascomycota</taxon>
        <taxon>Pezizomycotina</taxon>
        <taxon>Sordariomycetes</taxon>
        <taxon>Hypocreomycetidae</taxon>
        <taxon>Hypocreales</taxon>
        <taxon>Nectriaceae</taxon>
        <taxon>Fusarium</taxon>
        <taxon>Fusarium nisikadoi species complex</taxon>
    </lineage>
</organism>
<evidence type="ECO:0000313" key="3">
    <source>
        <dbReference type="Proteomes" id="UP000604273"/>
    </source>
</evidence>
<proteinExistence type="predicted"/>
<reference evidence="2" key="2">
    <citation type="submission" date="2020-05" db="EMBL/GenBank/DDBJ databases">
        <authorList>
            <person name="Kim H.-S."/>
            <person name="Proctor R.H."/>
            <person name="Brown D.W."/>
        </authorList>
    </citation>
    <scope>NUCLEOTIDE SEQUENCE</scope>
    <source>
        <strain evidence="2">NRRL 45417</strain>
    </source>
</reference>
<dbReference type="OrthoDB" id="5093778at2759"/>
<accession>A0A8H4SSC3</accession>
<evidence type="ECO:0000313" key="2">
    <source>
        <dbReference type="EMBL" id="KAF4944723.1"/>
    </source>
</evidence>
<gene>
    <name evidence="2" type="ORF">FGADI_12498</name>
</gene>
<comment type="caution">
    <text evidence="2">The sequence shown here is derived from an EMBL/GenBank/DDBJ whole genome shotgun (WGS) entry which is preliminary data.</text>
</comment>
<keyword evidence="3" id="KW-1185">Reference proteome</keyword>
<reference evidence="2" key="1">
    <citation type="journal article" date="2020" name="BMC Genomics">
        <title>Correction to: Identification and distribution of gene clusters required for synthesis of sphingolipid metabolism inhibitors in diverse species of the filamentous fungus Fusarium.</title>
        <authorList>
            <person name="Kim H.S."/>
            <person name="Lohmar J.M."/>
            <person name="Busman M."/>
            <person name="Brown D.W."/>
            <person name="Naumann T.A."/>
            <person name="Divon H.H."/>
            <person name="Lysoe E."/>
            <person name="Uhlig S."/>
            <person name="Proctor R.H."/>
        </authorList>
    </citation>
    <scope>NUCLEOTIDE SEQUENCE</scope>
    <source>
        <strain evidence="2">NRRL 45417</strain>
    </source>
</reference>
<dbReference type="Proteomes" id="UP000604273">
    <property type="component" value="Unassembled WGS sequence"/>
</dbReference>
<sequence>MDEQQETSRVLDLRQLDLILSFLPNPRGAKVLRDQIVSGCRIVEAKEDEVEALHGRAANQSDRLQAQLEELDAERQAFRVQRDQEIDSLQAERVKLENLAQTLDSQFQDLATNAGQVADKVNNCQTAVAEKLEGFGKVISDRSSEREETMNVLTQSLKDYSASVEKNTEDLSSMKDKSSAIEAAVESVKDDQKRIESSLKSGVTMQGMMDTFNPLVELANATKNTIDGLPTVEFLKAKFDDVGRLANDFAQQAKAQLEENEETFRQKNDKIDELQEARQDLLRRLTEANSRVLEGERAKRQLDGAQHVLQTAEVNRQELAEVKLKLQQAEQTTKERDQKVVDLQGKLESEKRSLDRCSAQLTKALSNNRDINHQKDKLEDEFLKVRNELNQLRAQETLDLQQQLKDQCVAVREAMKQQASEQGSHNETIRQLEDSWSSEKEALTDQISVKGSLIENQEQQLKTLQSRVSVLEPLREQLDAATNNTNRVEALLEQARSSLKLSEQKITQFEEVARVSAKELEDLKAENVRLQESGESVSQQLRRSNATIESLQEECNGFQNALSTLQAQSVTIPEGAAGEICSVFYRAADELRNIPIVLDPSGKLGTPQLAAQLIAIIEVFDWKETLLRFLHSKSKGWFCLQHLLKGDSNGLVAGGQCQHHDDCLLVMVESWSEPPTLRFIKNS</sequence>
<name>A0A8H4SSC3_9HYPO</name>
<keyword evidence="1" id="KW-0175">Coiled coil</keyword>
<feature type="coiled-coil region" evidence="1">
    <location>
        <begin position="43"/>
        <end position="106"/>
    </location>
</feature>
<feature type="coiled-coil region" evidence="1">
    <location>
        <begin position="247"/>
        <end position="395"/>
    </location>
</feature>
<dbReference type="AlphaFoldDB" id="A0A8H4SSC3"/>
<feature type="coiled-coil region" evidence="1">
    <location>
        <begin position="478"/>
        <end position="568"/>
    </location>
</feature>
<evidence type="ECO:0000256" key="1">
    <source>
        <dbReference type="SAM" id="Coils"/>
    </source>
</evidence>